<organism evidence="2 3">
    <name type="scientific">Simkania negevensis (strain ATCC VR-1471 / DSM 27360 / Z)</name>
    <dbReference type="NCBI Taxonomy" id="331113"/>
    <lineage>
        <taxon>Bacteria</taxon>
        <taxon>Pseudomonadati</taxon>
        <taxon>Chlamydiota</taxon>
        <taxon>Chlamydiia</taxon>
        <taxon>Parachlamydiales</taxon>
        <taxon>Simkaniaceae</taxon>
        <taxon>Simkania</taxon>
    </lineage>
</organism>
<reference key="1">
    <citation type="journal article" date="2011" name="Mol. Biol. Evol.">
        <title>Unity in variety -- the pan-genome of the Chlamydiae.</title>
        <authorList>
            <person name="Collingro A."/>
            <person name="Tischler P."/>
            <person name="Weinmaier T."/>
            <person name="Penz T."/>
            <person name="Heinz E."/>
            <person name="Brunham R.C."/>
            <person name="Read T.D."/>
            <person name="Bavoil P.M."/>
            <person name="Sachse K."/>
            <person name="Kahane S."/>
            <person name="Friedman M.G."/>
            <person name="Rattei T."/>
            <person name="Myers G.S.A."/>
            <person name="Horn M."/>
        </authorList>
    </citation>
    <scope>NUCLEOTIDE SEQUENCE</scope>
    <source>
        <strain>Z</strain>
    </source>
</reference>
<dbReference type="Proteomes" id="UP000000496">
    <property type="component" value="Chromosome gsn.131"/>
</dbReference>
<keyword evidence="1" id="KW-0472">Membrane</keyword>
<evidence type="ECO:0000313" key="3">
    <source>
        <dbReference type="Proteomes" id="UP000000496"/>
    </source>
</evidence>
<dbReference type="KEGG" id="sng:SNE_A18510"/>
<dbReference type="STRING" id="331113.SNE_A18510"/>
<keyword evidence="3" id="KW-1185">Reference proteome</keyword>
<name>F8L390_SIMNZ</name>
<keyword evidence="1" id="KW-0812">Transmembrane</keyword>
<gene>
    <name evidence="2" type="ordered locus">SNE_A18510</name>
</gene>
<evidence type="ECO:0000313" key="2">
    <source>
        <dbReference type="EMBL" id="CCB89728.1"/>
    </source>
</evidence>
<evidence type="ECO:0000256" key="1">
    <source>
        <dbReference type="SAM" id="Phobius"/>
    </source>
</evidence>
<reference evidence="2 3" key="2">
    <citation type="journal article" date="2011" name="Mol. Biol. Evol.">
        <title>Unity in variety--the pan-genome of the Chlamydiae.</title>
        <authorList>
            <person name="Collingro A."/>
            <person name="Tischler P."/>
            <person name="Weinmaier T."/>
            <person name="Penz T."/>
            <person name="Heinz E."/>
            <person name="Brunham R.C."/>
            <person name="Read T.D."/>
            <person name="Bavoil P.M."/>
            <person name="Sachse K."/>
            <person name="Kahane S."/>
            <person name="Friedman M.G."/>
            <person name="Rattei T."/>
            <person name="Myers G.S."/>
            <person name="Horn M."/>
        </authorList>
    </citation>
    <scope>NUCLEOTIDE SEQUENCE [LARGE SCALE GENOMIC DNA]</scope>
    <source>
        <strain evidence="3">ATCC VR-1471 / Z</strain>
    </source>
</reference>
<dbReference type="AlphaFoldDB" id="F8L390"/>
<dbReference type="HOGENOM" id="CLU_2702801_0_0_0"/>
<accession>F8L390</accession>
<protein>
    <submittedName>
        <fullName evidence="2">Uncharacterized protein</fullName>
    </submittedName>
</protein>
<sequence>MTHSLTEKTIKIKVAFNLCSRRFKILSFFKKREKNSAVKKEYITFFKMSLMILFFICALGIITPVYGDYNEQF</sequence>
<keyword evidence="1" id="KW-1133">Transmembrane helix</keyword>
<dbReference type="EMBL" id="FR872582">
    <property type="protein sequence ID" value="CCB89728.1"/>
    <property type="molecule type" value="Genomic_DNA"/>
</dbReference>
<proteinExistence type="predicted"/>
<feature type="transmembrane region" description="Helical" evidence="1">
    <location>
        <begin position="42"/>
        <end position="66"/>
    </location>
</feature>